<dbReference type="InterPro" id="IPR013783">
    <property type="entry name" value="Ig-like_fold"/>
</dbReference>
<evidence type="ECO:0000256" key="2">
    <source>
        <dbReference type="SAM" id="SignalP"/>
    </source>
</evidence>
<dbReference type="Gene3D" id="3.40.50.410">
    <property type="entry name" value="von Willebrand factor, type A domain"/>
    <property type="match status" value="1"/>
</dbReference>
<dbReference type="PANTHER" id="PTHR10579:SF172">
    <property type="entry name" value="CALCIUM-ACTIVATED CHLORIDE CHANNEL REGULATOR 4 PRECURSOR-RELATED"/>
    <property type="match status" value="1"/>
</dbReference>
<keyword evidence="2" id="KW-0732">Signal</keyword>
<feature type="transmembrane region" description="Helical" evidence="1">
    <location>
        <begin position="820"/>
        <end position="845"/>
    </location>
</feature>
<dbReference type="Gene3D" id="2.60.40.10">
    <property type="entry name" value="Immunoglobulins"/>
    <property type="match status" value="1"/>
</dbReference>
<accession>A0A8C1Z330</accession>
<evidence type="ECO:0000313" key="5">
    <source>
        <dbReference type="Proteomes" id="UP000694700"/>
    </source>
</evidence>
<dbReference type="AlphaFoldDB" id="A0A8C1Z330"/>
<dbReference type="Proteomes" id="UP000694700">
    <property type="component" value="Unplaced"/>
</dbReference>
<evidence type="ECO:0000259" key="3">
    <source>
        <dbReference type="PROSITE" id="PS50234"/>
    </source>
</evidence>
<dbReference type="SUPFAM" id="SSF53300">
    <property type="entry name" value="vWA-like"/>
    <property type="match status" value="1"/>
</dbReference>
<dbReference type="Ensembl" id="ENSCCRT00015051333.1">
    <property type="protein sequence ID" value="ENSCCRP00015049667.1"/>
    <property type="gene ID" value="ENSCCRG00015020343.1"/>
</dbReference>
<dbReference type="InterPro" id="IPR036465">
    <property type="entry name" value="vWFA_dom_sf"/>
</dbReference>
<feature type="chain" id="PRO_5034056616" description="VWFA domain-containing protein" evidence="2">
    <location>
        <begin position="25"/>
        <end position="860"/>
    </location>
</feature>
<dbReference type="InterPro" id="IPR013642">
    <property type="entry name" value="CLCA_N"/>
</dbReference>
<dbReference type="Pfam" id="PF08434">
    <property type="entry name" value="CLCA"/>
    <property type="match status" value="1"/>
</dbReference>
<evidence type="ECO:0000313" key="4">
    <source>
        <dbReference type="Ensembl" id="ENSCCRP00015049667.1"/>
    </source>
</evidence>
<dbReference type="Pfam" id="PF00092">
    <property type="entry name" value="VWA"/>
    <property type="match status" value="1"/>
</dbReference>
<evidence type="ECO:0000256" key="1">
    <source>
        <dbReference type="SAM" id="Phobius"/>
    </source>
</evidence>
<dbReference type="InterPro" id="IPR051266">
    <property type="entry name" value="CLCR"/>
</dbReference>
<dbReference type="PROSITE" id="PS50234">
    <property type="entry name" value="VWFA"/>
    <property type="match status" value="1"/>
</dbReference>
<keyword evidence="1" id="KW-0472">Membrane</keyword>
<reference evidence="4" key="1">
    <citation type="submission" date="2025-08" db="UniProtKB">
        <authorList>
            <consortium name="Ensembl"/>
        </authorList>
    </citation>
    <scope>IDENTIFICATION</scope>
</reference>
<name>A0A8C1Z330_CYPCA</name>
<dbReference type="InterPro" id="IPR002035">
    <property type="entry name" value="VWF_A"/>
</dbReference>
<dbReference type="GO" id="GO:0005886">
    <property type="term" value="C:plasma membrane"/>
    <property type="evidence" value="ECO:0007669"/>
    <property type="project" value="TreeGrafter"/>
</dbReference>
<sequence length="860" mass="94659">LKPSLQVIMLFVLLWMLLSSTSTGIKLDGNGYVDIIIAIGSRVPQDDMLIDKIKEMVTEGSYYLYDALDEKVYFKDATILVPSHWSVKDFSKARTESFEKAHIKIDYANSVNNIEPYTKQYGECGDEGEFIHFTPEYLLNDTLIELYGSRGRVLVHEWAHLRWGVYDENNDKKPFYYSNGRIEPTRCSKNIEGQFYEVTAGGSLQQCRTDPETLLLTKECTFFPDRNQITNSSIMFLPSLDPVTAFCHENEHNYEAPNMQNIKCGKATWTVIFEDSVDKDALRSLKPPESPPPPPSFKIVQRKQRVVCLILDVSGSMRGSRILLQQQAATHFLRNIIEEQASVGIVQFSTSASTLSPLTTIDSDNTRENLIKMLPKVADGWTNMCLGLSQGLQVLTVDNGDALGDEIIFLTDGEATDNIELCAPSAIKSGAIISTVAFGKKAATALIEMLESVGERTSDWFNGTVSVDQTVGNKTSFVIIYELSFPSTNTSHDKLLKTVTLNVPGTAEPGDWQYSIQTTILQALTLTVTSQAAQADVPPITVKTRMNQKSSDGTKPMIVFAEVSQNYRPVINAEVWATLESETGIEHTFQLLDNGAGADASQGDGIYSRYFTKMVNGRSSLKVRVKNQEGQTRLAAPKKSGAPYVPGYVVNVQLNPPKPPVSEEPLEVGSFTRTATGESFEVTLSGTAPPNFPPNRITDLSAEIQEDTVLLSWTAPGEDLDQGTAKSYEIRWSFDLDMLRDSFSNGHVVNTAAVSPQEAGSVEQHSFNLSFPIQNGTTLSFAIQSEDEVNATSETSNIAQASKILRAPKPPGISNPGMNLTVLVISVCVVTMVICFIVAVTTWAVKRKKLSSESKVELTI</sequence>
<proteinExistence type="predicted"/>
<keyword evidence="1" id="KW-1133">Transmembrane helix</keyword>
<organism evidence="4 5">
    <name type="scientific">Cyprinus carpio</name>
    <name type="common">Common carp</name>
    <dbReference type="NCBI Taxonomy" id="7962"/>
    <lineage>
        <taxon>Eukaryota</taxon>
        <taxon>Metazoa</taxon>
        <taxon>Chordata</taxon>
        <taxon>Craniata</taxon>
        <taxon>Vertebrata</taxon>
        <taxon>Euteleostomi</taxon>
        <taxon>Actinopterygii</taxon>
        <taxon>Neopterygii</taxon>
        <taxon>Teleostei</taxon>
        <taxon>Ostariophysi</taxon>
        <taxon>Cypriniformes</taxon>
        <taxon>Cyprinidae</taxon>
        <taxon>Cyprininae</taxon>
        <taxon>Cyprinus</taxon>
    </lineage>
</organism>
<feature type="signal peptide" evidence="2">
    <location>
        <begin position="1"/>
        <end position="24"/>
    </location>
</feature>
<keyword evidence="1" id="KW-0812">Transmembrane</keyword>
<dbReference type="PANTHER" id="PTHR10579">
    <property type="entry name" value="CALCIUM-ACTIVATED CHLORIDE CHANNEL REGULATOR"/>
    <property type="match status" value="1"/>
</dbReference>
<dbReference type="CDD" id="cd00198">
    <property type="entry name" value="vWFA"/>
    <property type="match status" value="1"/>
</dbReference>
<dbReference type="SMART" id="SM00327">
    <property type="entry name" value="VWA"/>
    <property type="match status" value="1"/>
</dbReference>
<feature type="domain" description="VWFA" evidence="3">
    <location>
        <begin position="306"/>
        <end position="503"/>
    </location>
</feature>
<protein>
    <recommendedName>
        <fullName evidence="3">VWFA domain-containing protein</fullName>
    </recommendedName>
</protein>